<feature type="transmembrane region" description="Helical" evidence="6">
    <location>
        <begin position="6"/>
        <end position="28"/>
    </location>
</feature>
<evidence type="ECO:0000256" key="5">
    <source>
        <dbReference type="ARBA" id="ARBA00023136"/>
    </source>
</evidence>
<dbReference type="GO" id="GO:0008508">
    <property type="term" value="F:bile acid:sodium symporter activity"/>
    <property type="evidence" value="ECO:0007669"/>
    <property type="project" value="TreeGrafter"/>
</dbReference>
<dbReference type="Pfam" id="PF01758">
    <property type="entry name" value="SBF"/>
    <property type="match status" value="1"/>
</dbReference>
<dbReference type="Gene3D" id="1.20.1530.20">
    <property type="match status" value="1"/>
</dbReference>
<keyword evidence="4 6" id="KW-1133">Transmembrane helix</keyword>
<comment type="subcellular location">
    <subcellularLocation>
        <location evidence="1">Membrane</location>
        <topology evidence="1">Multi-pass membrane protein</topology>
    </subcellularLocation>
</comment>
<dbReference type="EMBL" id="BRXX01000451">
    <property type="protein sequence ID" value="GMI12727.1"/>
    <property type="molecule type" value="Genomic_DNA"/>
</dbReference>
<evidence type="ECO:0000313" key="8">
    <source>
        <dbReference type="Proteomes" id="UP001165160"/>
    </source>
</evidence>
<keyword evidence="3 6" id="KW-0812">Transmembrane</keyword>
<evidence type="ECO:0000256" key="1">
    <source>
        <dbReference type="ARBA" id="ARBA00004141"/>
    </source>
</evidence>
<comment type="similarity">
    <text evidence="2">Belongs to the bile acid:sodium symporter (BASS) (TC 2.A.28) family.</text>
</comment>
<feature type="transmembrane region" description="Helical" evidence="6">
    <location>
        <begin position="40"/>
        <end position="63"/>
    </location>
</feature>
<evidence type="ECO:0000256" key="2">
    <source>
        <dbReference type="ARBA" id="ARBA00006528"/>
    </source>
</evidence>
<name>A0A9W7FHX2_9STRA</name>
<dbReference type="GO" id="GO:0016020">
    <property type="term" value="C:membrane"/>
    <property type="evidence" value="ECO:0007669"/>
    <property type="project" value="UniProtKB-SubCell"/>
</dbReference>
<dbReference type="Proteomes" id="UP001165160">
    <property type="component" value="Unassembled WGS sequence"/>
</dbReference>
<feature type="transmembrane region" description="Helical" evidence="6">
    <location>
        <begin position="163"/>
        <end position="183"/>
    </location>
</feature>
<gene>
    <name evidence="7" type="ORF">TrVE_jg1676</name>
</gene>
<keyword evidence="8" id="KW-1185">Reference proteome</keyword>
<evidence type="ECO:0000256" key="6">
    <source>
        <dbReference type="SAM" id="Phobius"/>
    </source>
</evidence>
<feature type="transmembrane region" description="Helical" evidence="6">
    <location>
        <begin position="134"/>
        <end position="154"/>
    </location>
</feature>
<sequence>MELTLVDIIGLILLLLLMLGLGSSIDVVAFKNQFRRPKKLLIGMFLQFVLQPPLAVIVGKAWGLPPVQAVSLVVTCSCPGGSMSNIICLLFRADVDLSVAMTAASSLAALFMLPFNLYVYGGMVEGGEGMKMDFASVLLSCVVVITGTAGGYYVKSTNNEARVILVAKVGFISGLCIVAKSFFSNLTSDTPVYGADTNFITSCYTQILLTLGIGLSLSKVVFKLPGPSCMSIATETSTQNAIIALSILTLSLNSDDSAAASIIPIIYSSANTSTNILFGIFFWKVMGWSNVPKEATLKEMWKSYKELLAAENNGDGQRDYVERGNESGQLVRVAPLVEVPDKDTLRADIA</sequence>
<dbReference type="InterPro" id="IPR004710">
    <property type="entry name" value="Bilac:Na_transpt"/>
</dbReference>
<accession>A0A9W7FHX2</accession>
<comment type="caution">
    <text evidence="7">The sequence shown here is derived from an EMBL/GenBank/DDBJ whole genome shotgun (WGS) entry which is preliminary data.</text>
</comment>
<protein>
    <recommendedName>
        <fullName evidence="9">Sodium/bile acid cotransporter</fullName>
    </recommendedName>
</protein>
<reference evidence="8" key="1">
    <citation type="journal article" date="2023" name="Commun. Biol.">
        <title>Genome analysis of Parmales, the sister group of diatoms, reveals the evolutionary specialization of diatoms from phago-mixotrophs to photoautotrophs.</title>
        <authorList>
            <person name="Ban H."/>
            <person name="Sato S."/>
            <person name="Yoshikawa S."/>
            <person name="Yamada K."/>
            <person name="Nakamura Y."/>
            <person name="Ichinomiya M."/>
            <person name="Sato N."/>
            <person name="Blanc-Mathieu R."/>
            <person name="Endo H."/>
            <person name="Kuwata A."/>
            <person name="Ogata H."/>
        </authorList>
    </citation>
    <scope>NUCLEOTIDE SEQUENCE [LARGE SCALE GENOMIC DNA]</scope>
    <source>
        <strain evidence="8">NIES 3699</strain>
    </source>
</reference>
<evidence type="ECO:0000313" key="7">
    <source>
        <dbReference type="EMBL" id="GMI12727.1"/>
    </source>
</evidence>
<dbReference type="AlphaFoldDB" id="A0A9W7FHX2"/>
<dbReference type="PANTHER" id="PTHR10361">
    <property type="entry name" value="SODIUM-BILE ACID COTRANSPORTER"/>
    <property type="match status" value="1"/>
</dbReference>
<evidence type="ECO:0000256" key="3">
    <source>
        <dbReference type="ARBA" id="ARBA00022692"/>
    </source>
</evidence>
<evidence type="ECO:0000256" key="4">
    <source>
        <dbReference type="ARBA" id="ARBA00022989"/>
    </source>
</evidence>
<proteinExistence type="inferred from homology"/>
<keyword evidence="5 6" id="KW-0472">Membrane</keyword>
<evidence type="ECO:0008006" key="9">
    <source>
        <dbReference type="Google" id="ProtNLM"/>
    </source>
</evidence>
<dbReference type="InterPro" id="IPR038770">
    <property type="entry name" value="Na+/solute_symporter_sf"/>
</dbReference>
<feature type="transmembrane region" description="Helical" evidence="6">
    <location>
        <begin position="69"/>
        <end position="91"/>
    </location>
</feature>
<organism evidence="7 8">
    <name type="scientific">Triparma verrucosa</name>
    <dbReference type="NCBI Taxonomy" id="1606542"/>
    <lineage>
        <taxon>Eukaryota</taxon>
        <taxon>Sar</taxon>
        <taxon>Stramenopiles</taxon>
        <taxon>Ochrophyta</taxon>
        <taxon>Bolidophyceae</taxon>
        <taxon>Parmales</taxon>
        <taxon>Triparmaceae</taxon>
        <taxon>Triparma</taxon>
    </lineage>
</organism>
<feature type="transmembrane region" description="Helical" evidence="6">
    <location>
        <begin position="98"/>
        <end position="119"/>
    </location>
</feature>
<dbReference type="InterPro" id="IPR002657">
    <property type="entry name" value="BilAc:Na_symport/Acr3"/>
</dbReference>
<dbReference type="PANTHER" id="PTHR10361:SF3">
    <property type="entry name" value="P3 PROTEIN"/>
    <property type="match status" value="1"/>
</dbReference>